<protein>
    <recommendedName>
        <fullName evidence="6">VPS9 domain-containing protein</fullName>
    </recommendedName>
</protein>
<dbReference type="InterPro" id="IPR003123">
    <property type="entry name" value="VPS9"/>
</dbReference>
<proteinExistence type="predicted"/>
<dbReference type="Pfam" id="PF02204">
    <property type="entry name" value="VPS9"/>
    <property type="match status" value="1"/>
</dbReference>
<dbReference type="InterPro" id="IPR045046">
    <property type="entry name" value="Vps9-like"/>
</dbReference>
<feature type="domain" description="VPS9" evidence="3">
    <location>
        <begin position="538"/>
        <end position="688"/>
    </location>
</feature>
<evidence type="ECO:0008006" key="6">
    <source>
        <dbReference type="Google" id="ProtNLM"/>
    </source>
</evidence>
<evidence type="ECO:0000313" key="5">
    <source>
        <dbReference type="Proteomes" id="UP000678393"/>
    </source>
</evidence>
<feature type="compositionally biased region" description="Polar residues" evidence="1">
    <location>
        <begin position="301"/>
        <end position="315"/>
    </location>
</feature>
<feature type="region of interest" description="Disordered" evidence="1">
    <location>
        <begin position="288"/>
        <end position="362"/>
    </location>
</feature>
<dbReference type="CDD" id="cd01776">
    <property type="entry name" value="RA_Rin"/>
    <property type="match status" value="1"/>
</dbReference>
<dbReference type="PANTHER" id="PTHR23101">
    <property type="entry name" value="RAB GDP/GTP EXCHANGE FACTOR"/>
    <property type="match status" value="1"/>
</dbReference>
<evidence type="ECO:0000259" key="3">
    <source>
        <dbReference type="PROSITE" id="PS51205"/>
    </source>
</evidence>
<dbReference type="InterPro" id="IPR000159">
    <property type="entry name" value="RA_dom"/>
</dbReference>
<dbReference type="AlphaFoldDB" id="A0A8S3ZAI0"/>
<dbReference type="GO" id="GO:0016192">
    <property type="term" value="P:vesicle-mediated transport"/>
    <property type="evidence" value="ECO:0007669"/>
    <property type="project" value="InterPro"/>
</dbReference>
<dbReference type="SMART" id="SM00314">
    <property type="entry name" value="RA"/>
    <property type="match status" value="1"/>
</dbReference>
<evidence type="ECO:0000256" key="1">
    <source>
        <dbReference type="SAM" id="MobiDB-lite"/>
    </source>
</evidence>
<keyword evidence="5" id="KW-1185">Reference proteome</keyword>
<dbReference type="GO" id="GO:0005085">
    <property type="term" value="F:guanyl-nucleotide exchange factor activity"/>
    <property type="evidence" value="ECO:0007669"/>
    <property type="project" value="InterPro"/>
</dbReference>
<feature type="compositionally biased region" description="Polar residues" evidence="1">
    <location>
        <begin position="334"/>
        <end position="355"/>
    </location>
</feature>
<dbReference type="PROSITE" id="PS50200">
    <property type="entry name" value="RA"/>
    <property type="match status" value="1"/>
</dbReference>
<organism evidence="4 5">
    <name type="scientific">Candidula unifasciata</name>
    <dbReference type="NCBI Taxonomy" id="100452"/>
    <lineage>
        <taxon>Eukaryota</taxon>
        <taxon>Metazoa</taxon>
        <taxon>Spiralia</taxon>
        <taxon>Lophotrochozoa</taxon>
        <taxon>Mollusca</taxon>
        <taxon>Gastropoda</taxon>
        <taxon>Heterobranchia</taxon>
        <taxon>Euthyneura</taxon>
        <taxon>Panpulmonata</taxon>
        <taxon>Eupulmonata</taxon>
        <taxon>Stylommatophora</taxon>
        <taxon>Helicina</taxon>
        <taxon>Helicoidea</taxon>
        <taxon>Geomitridae</taxon>
        <taxon>Candidula</taxon>
    </lineage>
</organism>
<reference evidence="4" key="1">
    <citation type="submission" date="2021-04" db="EMBL/GenBank/DDBJ databases">
        <authorList>
            <consortium name="Molecular Ecology Group"/>
        </authorList>
    </citation>
    <scope>NUCLEOTIDE SEQUENCE</scope>
</reference>
<feature type="domain" description="Ras-associating" evidence="2">
    <location>
        <begin position="704"/>
        <end position="793"/>
    </location>
</feature>
<dbReference type="InterPro" id="IPR037191">
    <property type="entry name" value="VPS9_dom_sf"/>
</dbReference>
<dbReference type="Proteomes" id="UP000678393">
    <property type="component" value="Unassembled WGS sequence"/>
</dbReference>
<gene>
    <name evidence="4" type="ORF">CUNI_LOCUS10433</name>
</gene>
<dbReference type="GO" id="GO:0031267">
    <property type="term" value="F:small GTPase binding"/>
    <property type="evidence" value="ECO:0007669"/>
    <property type="project" value="TreeGrafter"/>
</dbReference>
<dbReference type="GO" id="GO:0030139">
    <property type="term" value="C:endocytic vesicle"/>
    <property type="evidence" value="ECO:0007669"/>
    <property type="project" value="TreeGrafter"/>
</dbReference>
<dbReference type="SMART" id="SM00167">
    <property type="entry name" value="VPS9"/>
    <property type="match status" value="1"/>
</dbReference>
<feature type="compositionally biased region" description="Basic and acidic residues" evidence="1">
    <location>
        <begin position="291"/>
        <end position="300"/>
    </location>
</feature>
<dbReference type="GO" id="GO:0005829">
    <property type="term" value="C:cytosol"/>
    <property type="evidence" value="ECO:0007669"/>
    <property type="project" value="TreeGrafter"/>
</dbReference>
<accession>A0A8S3ZAI0</accession>
<dbReference type="OrthoDB" id="21085at2759"/>
<sequence>MRTASEISNLQAKQGWKDRLNRLKLGTKVLTHNLTSPASASSRKNTSLDQPNLDSALFLNSSLAQNSSALSRSFPGKFPVNRKREFNRASGFSECSTVQDLISCAHPELSVRPIAARFLKPNEKVEDTPPSEYDNLLVYRESTNSSLGTVYSPPWEISTANKLIRESPAPLLADSLPPAMDITERIQRWQLASSSYHHIDVISSSPVTGDTNSPSQTHLQEQPNHHHHHHQHVLQRQKLQQQLQQQKGLQLQQHQQQKQHQKQLQLQQNHLQQQQQQQLQQQLLGHQQQIKSEDKTKAQDFQRQISVDSPRTQHCNSHHLRHPEKDTRRLNPAVSGTSMASPPLSPQITNTGNTNSSLLSPHRLSSHCPDVVNCHNTAVSQNVNISTDISRNKENKVVLERSTSDCGQILAKETSGSPGSPKEWKSPGIKIREYIFKLSGDRQTIFGSTIENFIQCTLESQEANPQYVMRNVRQFMTGIKNYLVKHGEGELENLIERERSKLGIDEILNIDAIIEQALHICVLKPLKYHIYRLCVEKYSKNGALEQLSKNIKYARTKSAQDIGVRSGLKLPQNIDMEIIKHYLDLMQKSYSPLQKLQNLLNATSTIYHSVQGSNKQTSTRSSSMGAEDFLPILIYVIVHCGLVSAEIEADFMWGLLQPSLLTGEGGYYLTTLSSAVLILKNFQETHQLAPTQVEGKLPTLSDMQGFLKIAIPDELHGSIVWKTLPVRPNMNTRDVCAMVAHKFKITNPQDYGLFLLCDGFESHMADADCPQIIKGDSLASGKSCHFAFKRLDANIAWPKHMKHSPPK</sequence>
<dbReference type="EMBL" id="CAJHNH020001899">
    <property type="protein sequence ID" value="CAG5124875.1"/>
    <property type="molecule type" value="Genomic_DNA"/>
</dbReference>
<dbReference type="PANTHER" id="PTHR23101:SF104">
    <property type="entry name" value="PROTEIN SPRINT"/>
    <property type="match status" value="1"/>
</dbReference>
<evidence type="ECO:0000313" key="4">
    <source>
        <dbReference type="EMBL" id="CAG5124875.1"/>
    </source>
</evidence>
<dbReference type="GO" id="GO:0007165">
    <property type="term" value="P:signal transduction"/>
    <property type="evidence" value="ECO:0007669"/>
    <property type="project" value="InterPro"/>
</dbReference>
<dbReference type="Pfam" id="PF00788">
    <property type="entry name" value="RA"/>
    <property type="match status" value="1"/>
</dbReference>
<dbReference type="Pfam" id="PF23268">
    <property type="entry name" value="RIN1"/>
    <property type="match status" value="1"/>
</dbReference>
<evidence type="ECO:0000259" key="2">
    <source>
        <dbReference type="PROSITE" id="PS50200"/>
    </source>
</evidence>
<dbReference type="Gene3D" id="1.20.1050.80">
    <property type="entry name" value="VPS9 domain"/>
    <property type="match status" value="1"/>
</dbReference>
<feature type="region of interest" description="Disordered" evidence="1">
    <location>
        <begin position="202"/>
        <end position="232"/>
    </location>
</feature>
<dbReference type="PROSITE" id="PS51205">
    <property type="entry name" value="VPS9"/>
    <property type="match status" value="1"/>
</dbReference>
<feature type="compositionally biased region" description="Polar residues" evidence="1">
    <location>
        <begin position="202"/>
        <end position="217"/>
    </location>
</feature>
<dbReference type="SUPFAM" id="SSF109993">
    <property type="entry name" value="VPS9 domain"/>
    <property type="match status" value="1"/>
</dbReference>
<comment type="caution">
    <text evidence="4">The sequence shown here is derived from an EMBL/GenBank/DDBJ whole genome shotgun (WGS) entry which is preliminary data.</text>
</comment>
<name>A0A8S3ZAI0_9EUPU</name>